<keyword evidence="6" id="KW-0804">Transcription</keyword>
<evidence type="ECO:0000313" key="9">
    <source>
        <dbReference type="EMBL" id="ADZ47969.1"/>
    </source>
</evidence>
<keyword evidence="2" id="KW-0240">DNA-directed RNA polymerase</keyword>
<dbReference type="Gene3D" id="1.10.274.100">
    <property type="entry name" value="RNA polymerase Rpb1, domain 3"/>
    <property type="match status" value="1"/>
</dbReference>
<dbReference type="InterPro" id="IPR007083">
    <property type="entry name" value="RNA_pol_Rpb1_4"/>
</dbReference>
<geneLocation type="plastid" evidence="9"/>
<name>H8Y601_9MONI</name>
<proteinExistence type="inferred from homology"/>
<feature type="domain" description="RNA polymerase Rpb1" evidence="7">
    <location>
        <begin position="1221"/>
        <end position="1266"/>
    </location>
</feature>
<dbReference type="Gene3D" id="1.10.132.30">
    <property type="match status" value="1"/>
</dbReference>
<feature type="domain" description="RNA polymerase Rpb1" evidence="7">
    <location>
        <begin position="172"/>
        <end position="423"/>
    </location>
</feature>
<dbReference type="Pfam" id="PF04998">
    <property type="entry name" value="RNA_pol_Rpb1_5"/>
    <property type="match status" value="2"/>
</dbReference>
<dbReference type="GeneID" id="11945885"/>
<evidence type="ECO:0000259" key="7">
    <source>
        <dbReference type="Pfam" id="PF04998"/>
    </source>
</evidence>
<dbReference type="SUPFAM" id="SSF64484">
    <property type="entry name" value="beta and beta-prime subunits of DNA dependent RNA-polymerase"/>
    <property type="match status" value="1"/>
</dbReference>
<dbReference type="CDD" id="cd02655">
    <property type="entry name" value="RNAP_beta'_C"/>
    <property type="match status" value="1"/>
</dbReference>
<dbReference type="GO" id="GO:0003677">
    <property type="term" value="F:DNA binding"/>
    <property type="evidence" value="ECO:0007669"/>
    <property type="project" value="InterPro"/>
</dbReference>
<keyword evidence="4" id="KW-0808">Transferase</keyword>
<evidence type="ECO:0000256" key="5">
    <source>
        <dbReference type="ARBA" id="ARBA00022695"/>
    </source>
</evidence>
<gene>
    <name evidence="9" type="primary">rpoC2</name>
</gene>
<dbReference type="Gene3D" id="1.10.1790.20">
    <property type="match status" value="1"/>
</dbReference>
<evidence type="ECO:0000259" key="8">
    <source>
        <dbReference type="Pfam" id="PF05000"/>
    </source>
</evidence>
<dbReference type="GO" id="GO:0006351">
    <property type="term" value="P:DNA-templated transcription"/>
    <property type="evidence" value="ECO:0007669"/>
    <property type="project" value="InterPro"/>
</dbReference>
<dbReference type="InterPro" id="IPR042102">
    <property type="entry name" value="RNA_pol_Rpb1_3_sf"/>
</dbReference>
<dbReference type="Gene3D" id="1.10.150.390">
    <property type="match status" value="1"/>
</dbReference>
<keyword evidence="5" id="KW-0548">Nucleotidyltransferase</keyword>
<feature type="domain" description="RNA polymerase Rpb1" evidence="8">
    <location>
        <begin position="93"/>
        <end position="159"/>
    </location>
</feature>
<protein>
    <recommendedName>
        <fullName evidence="1">DNA-directed RNA polymerase</fullName>
        <ecNumber evidence="1">2.7.7.6</ecNumber>
    </recommendedName>
</protein>
<dbReference type="EC" id="2.7.7.6" evidence="1"/>
<organism evidence="9">
    <name type="scientific">Mankyua chejuensis</name>
    <dbReference type="NCBI Taxonomy" id="996148"/>
    <lineage>
        <taxon>Eukaryota</taxon>
        <taxon>Viridiplantae</taxon>
        <taxon>Streptophyta</taxon>
        <taxon>Embryophyta</taxon>
        <taxon>Tracheophyta</taxon>
        <taxon>Polypodiopsida</taxon>
        <taxon>Ophioglossidae</taxon>
        <taxon>Ophioglossales</taxon>
        <taxon>Ophioglossaceae</taxon>
        <taxon>Mankyuoideae</taxon>
        <taxon>Mankyua</taxon>
    </lineage>
</organism>
<dbReference type="PANTHER" id="PTHR34995">
    <property type="entry name" value="DNA-DIRECTED RNA POLYMERASE SUBUNIT BETA"/>
    <property type="match status" value="1"/>
</dbReference>
<dbReference type="GO" id="GO:0000428">
    <property type="term" value="C:DNA-directed RNA polymerase complex"/>
    <property type="evidence" value="ECO:0007669"/>
    <property type="project" value="UniProtKB-KW"/>
</dbReference>
<dbReference type="RefSeq" id="YP_005352937.1">
    <property type="nucleotide sequence ID" value="NC_017006.1"/>
</dbReference>
<keyword evidence="3 9" id="KW-0934">Plastid</keyword>
<dbReference type="HAMAP" id="MF_01324">
    <property type="entry name" value="RNApol_bact_RpoC2"/>
    <property type="match status" value="1"/>
</dbReference>
<evidence type="ECO:0000313" key="10">
    <source>
        <dbReference type="EMBL" id="AJJ48599.1"/>
    </source>
</evidence>
<evidence type="ECO:0000256" key="4">
    <source>
        <dbReference type="ARBA" id="ARBA00022679"/>
    </source>
</evidence>
<evidence type="ECO:0000256" key="6">
    <source>
        <dbReference type="ARBA" id="ARBA00023163"/>
    </source>
</evidence>
<dbReference type="GO" id="GO:0003899">
    <property type="term" value="F:DNA-directed RNA polymerase activity"/>
    <property type="evidence" value="ECO:0007669"/>
    <property type="project" value="UniProtKB-EC"/>
</dbReference>
<sequence>MGDRTKLLFYNKIMDRAAIKRLIGRLITYFGITYTTNILDQLKTLGFQQATNASISLGLDDLLTTSSKASLIRDAEKQDYILEQHHRDGSVHAVERLRQSIETWYATSEYLKQEMNSNFGVTDSLNPVHMMSFSGARGNVSQVHQLVGMRGLMADPQGQVIDLPIQGNLREGLSLTEYIISCYGARKGVVDTAIRTSDAGYLTRRLVEVVQHIVVRKTDCGTIEGILINPLQDQDRFMRNIPQQKLIGRVLADNAYVDTRCIAIRNQDIGNELADRLVSFRVQPIYIRSPLTCRNISWICQLCYGWSLTHHSLVELGEAVGIIAGQSIGEPGTQLTLRTFHTGGVFTGDIAEHVRAPFNGTISFNENSVYPSRTRHGHPAWVCQDDLSVSIRGRDGACNFVVSSQSLILVQNNQYVESKQVIAEVRAKEPPPKEEVEKHIYSDLEGEMHCSTIVYHSSEHVDNNVYPILNTSHVWVLSGNFCDVGETSSIFYDQDKIDFQLFLAKHKSLSYSYEENDRKKLKSPESHWKKQKFNHSKFDSRITSKILDSLYSLNIPRDCSMKRNRISGKIFFPMKQGGKVRSKKALYVNFVLQIPNNGILNRGNILAVYENPKYRINIPGIIRYGTVRVDLTVGKECIPEDGETTSFISRYRILKGKNFFFLPEEIHIIDQSDPFLLVSNNSIVKVGAQITPNISSKLRGLVRIEKVQNSFEIRILPGKIRYPKRRVRISKKKKKGVLISPGNSIFNPSKFDNWVYLQWITPQRRKKAFALVRPITEYVVSNESFLDISTKDPLEKRNPLSIRVKIVEYLLYEDGEKIQTINNGNIQLAQTCLVLDWEEESIIESAYASIFELRIRNISITFLHIGHSNFSDLFIRKNKDGNSLRHTCNDKFPCNDSFVGDNPENQPLIEHQGTIRSVPDQGTSFLILSSRDFFQSSLYTNSKYCNGINQSGKNTKLEKRDCVCAEPLYKFSTNHSLYGAIASSKEPPDLKTTSIDFVSSINHTHAVQETSELGLLGNLQSTDNCSLYFRGTSRNRMLSHKVSFTNNQRSPFRVTSRYLMDEDKGIHEFHSVYSIGKKKFCCIFHSSDSHDGRTPIVNLGQLICENAGFSDGIIFDRSGQIISINKEFLTIRSATPYLATEGATIHSHSGDIIKEGDTLITLTYERLRSGDIIQGLPKVEQLLEARPTNLVSRNLESGFENLKKSMTRLIGNFWSCFLGTKFSIEQSRMDLVEKIQRVYCSQGVYISDKHIEIIVRQITSKVLTLEDRIADAFLPGELIELSRAQRMNRALGGSISYKPIVLGITKASLSTTSFISEASFQETTRVLARAALQGRTDWLKGLKENVVLGSIVPTGTGNEEVVCQMNLEEQDGIVSTIENTISSNHEIKNVLLYNEEAFIFPTRKYIHKELRKTISERNSG</sequence>
<keyword evidence="9" id="KW-0150">Chloroplast</keyword>
<dbReference type="InterPro" id="IPR012756">
    <property type="entry name" value="DNA-dir_RpoC2_beta_pp"/>
</dbReference>
<dbReference type="InterPro" id="IPR007081">
    <property type="entry name" value="RNA_pol_Rpb1_5"/>
</dbReference>
<reference evidence="9" key="2">
    <citation type="submission" date="2014-12" db="EMBL/GenBank/DDBJ databases">
        <title>Complete genome sequence of Mankyua chejuense (Ophioglossaceae).</title>
        <authorList>
            <person name="Kim H.T."/>
            <person name="Kim K.J."/>
        </authorList>
    </citation>
    <scope>NUCLEOTIDE SEQUENCE</scope>
</reference>
<dbReference type="InterPro" id="IPR050254">
    <property type="entry name" value="RNA_pol_beta''_euk"/>
</dbReference>
<dbReference type="InterPro" id="IPR038120">
    <property type="entry name" value="Rpb1_funnel_sf"/>
</dbReference>
<dbReference type="NCBIfam" id="TIGR02388">
    <property type="entry name" value="rpoC2_cyan"/>
    <property type="match status" value="1"/>
</dbReference>
<dbReference type="PANTHER" id="PTHR34995:SF1">
    <property type="entry name" value="DNA-DIRECTED RNA POLYMERASE SUBUNIT BETA"/>
    <property type="match status" value="1"/>
</dbReference>
<evidence type="ECO:0000256" key="1">
    <source>
        <dbReference type="ARBA" id="ARBA00012418"/>
    </source>
</evidence>
<dbReference type="EMBL" id="KP205433">
    <property type="protein sequence ID" value="AJJ48599.1"/>
    <property type="molecule type" value="Genomic_DNA"/>
</dbReference>
<evidence type="ECO:0000256" key="2">
    <source>
        <dbReference type="ARBA" id="ARBA00022478"/>
    </source>
</evidence>
<dbReference type="Pfam" id="PF05000">
    <property type="entry name" value="RNA_pol_Rpb1_4"/>
    <property type="match status" value="1"/>
</dbReference>
<reference evidence="10" key="1">
    <citation type="submission" date="2014-11" db="EMBL/GenBank/DDBJ databases">
        <title>The chloroplast genome evolution of eusporangiate ferns and the origin of Mankyua (Ophioglossaceae).</title>
        <authorList>
            <person name="Kim H.T."/>
            <person name="Kim K.-J."/>
        </authorList>
    </citation>
    <scope>NUCLEOTIDE SEQUENCE</scope>
</reference>
<dbReference type="EMBL" id="JF343520">
    <property type="protein sequence ID" value="ADZ47969.1"/>
    <property type="molecule type" value="Genomic_DNA"/>
</dbReference>
<evidence type="ECO:0000256" key="3">
    <source>
        <dbReference type="ARBA" id="ARBA00022640"/>
    </source>
</evidence>
<accession>H8Y601</accession>